<accession>A0A937RJV5</accession>
<dbReference type="Proteomes" id="UP000604475">
    <property type="component" value="Unassembled WGS sequence"/>
</dbReference>
<proteinExistence type="predicted"/>
<evidence type="ECO:0000313" key="3">
    <source>
        <dbReference type="Proteomes" id="UP000604475"/>
    </source>
</evidence>
<protein>
    <recommendedName>
        <fullName evidence="4">Transposase</fullName>
    </recommendedName>
</protein>
<comment type="caution">
    <text evidence="2">The sequence shown here is derived from an EMBL/GenBank/DDBJ whole genome shotgun (WGS) entry which is preliminary data.</text>
</comment>
<evidence type="ECO:0000313" key="2">
    <source>
        <dbReference type="EMBL" id="MBL7630280.1"/>
    </source>
</evidence>
<dbReference type="EMBL" id="JAEACQ010000245">
    <property type="protein sequence ID" value="MBL7630280.1"/>
    <property type="molecule type" value="Genomic_DNA"/>
</dbReference>
<sequence>RLPGKRARPVLRGPRRSNAPGLPDETWFGIITRQAIRRGTFPSVHALTRQIRDYITHWNTDAQPFTWTATTNEILAKVRLTQTSIRKLVDNNRNRHR</sequence>
<keyword evidence="3" id="KW-1185">Reference proteome</keyword>
<gene>
    <name evidence="2" type="ORF">I7412_24590</name>
</gene>
<evidence type="ECO:0000256" key="1">
    <source>
        <dbReference type="SAM" id="MobiDB-lite"/>
    </source>
</evidence>
<reference evidence="2" key="1">
    <citation type="submission" date="2020-12" db="EMBL/GenBank/DDBJ databases">
        <title>Genomic characterization of non-nitrogen-fixing Frankia strains.</title>
        <authorList>
            <person name="Carlos-Shanley C."/>
            <person name="Guerra T."/>
            <person name="Hahn D."/>
        </authorList>
    </citation>
    <scope>NUCLEOTIDE SEQUENCE</scope>
    <source>
        <strain evidence="2">CN6</strain>
    </source>
</reference>
<evidence type="ECO:0008006" key="4">
    <source>
        <dbReference type="Google" id="ProtNLM"/>
    </source>
</evidence>
<feature type="compositionally biased region" description="Basic residues" evidence="1">
    <location>
        <begin position="1"/>
        <end position="15"/>
    </location>
</feature>
<name>A0A937RJV5_9ACTN</name>
<feature type="region of interest" description="Disordered" evidence="1">
    <location>
        <begin position="1"/>
        <end position="22"/>
    </location>
</feature>
<organism evidence="2 3">
    <name type="scientific">Frankia nepalensis</name>
    <dbReference type="NCBI Taxonomy" id="1836974"/>
    <lineage>
        <taxon>Bacteria</taxon>
        <taxon>Bacillati</taxon>
        <taxon>Actinomycetota</taxon>
        <taxon>Actinomycetes</taxon>
        <taxon>Frankiales</taxon>
        <taxon>Frankiaceae</taxon>
        <taxon>Frankia</taxon>
    </lineage>
</organism>
<dbReference type="AlphaFoldDB" id="A0A937RJV5"/>
<feature type="non-terminal residue" evidence="2">
    <location>
        <position position="1"/>
    </location>
</feature>